<keyword evidence="2" id="KW-1185">Reference proteome</keyword>
<dbReference type="SUPFAM" id="SSF50475">
    <property type="entry name" value="FMN-binding split barrel"/>
    <property type="match status" value="1"/>
</dbReference>
<gene>
    <name evidence="1" type="ORF">CLV88_104253</name>
</gene>
<protein>
    <recommendedName>
        <fullName evidence="3">Pyridoxamine 5'-phosphate oxidase putative domain-containing protein</fullName>
    </recommendedName>
</protein>
<dbReference type="AlphaFoldDB" id="A0A2P8FEP2"/>
<organism evidence="1 2">
    <name type="scientific">Shimia abyssi</name>
    <dbReference type="NCBI Taxonomy" id="1662395"/>
    <lineage>
        <taxon>Bacteria</taxon>
        <taxon>Pseudomonadati</taxon>
        <taxon>Pseudomonadota</taxon>
        <taxon>Alphaproteobacteria</taxon>
        <taxon>Rhodobacterales</taxon>
        <taxon>Roseobacteraceae</taxon>
    </lineage>
</organism>
<dbReference type="EMBL" id="PYGJ01000004">
    <property type="protein sequence ID" value="PSL20192.1"/>
    <property type="molecule type" value="Genomic_DNA"/>
</dbReference>
<dbReference type="Proteomes" id="UP000240418">
    <property type="component" value="Unassembled WGS sequence"/>
</dbReference>
<proteinExistence type="predicted"/>
<sequence>MFMVPGSNTVVRVNGFARVTTDAALGRSFEMNGRNPRSVIVIRIGEIYTQCARALMRAKTWASGDESAGLPSAGEILAAMTDGEEGGRPYDDAWLARAKSTMW</sequence>
<reference evidence="1 2" key="1">
    <citation type="submission" date="2018-03" db="EMBL/GenBank/DDBJ databases">
        <title>Genomic Encyclopedia of Archaeal and Bacterial Type Strains, Phase II (KMG-II): from individual species to whole genera.</title>
        <authorList>
            <person name="Goeker M."/>
        </authorList>
    </citation>
    <scope>NUCLEOTIDE SEQUENCE [LARGE SCALE GENOMIC DNA]</scope>
    <source>
        <strain evidence="1 2">DSM 100673</strain>
    </source>
</reference>
<name>A0A2P8FEP2_9RHOB</name>
<evidence type="ECO:0000313" key="1">
    <source>
        <dbReference type="EMBL" id="PSL20192.1"/>
    </source>
</evidence>
<evidence type="ECO:0008006" key="3">
    <source>
        <dbReference type="Google" id="ProtNLM"/>
    </source>
</evidence>
<accession>A0A2P8FEP2</accession>
<comment type="caution">
    <text evidence="1">The sequence shown here is derived from an EMBL/GenBank/DDBJ whole genome shotgun (WGS) entry which is preliminary data.</text>
</comment>
<evidence type="ECO:0000313" key="2">
    <source>
        <dbReference type="Proteomes" id="UP000240418"/>
    </source>
</evidence>